<dbReference type="Gene3D" id="3.65.10.10">
    <property type="entry name" value="Enolpyruvate transferase domain"/>
    <property type="match status" value="2"/>
</dbReference>
<name>A0A0R2D499_9LACO</name>
<dbReference type="InterPro" id="IPR036968">
    <property type="entry name" value="Enolpyruvate_Tfrase_sf"/>
</dbReference>
<comment type="subunit">
    <text evidence="8">Monomer.</text>
</comment>
<comment type="catalytic activity">
    <reaction evidence="7">
        <text>3-phosphoshikimate + phosphoenolpyruvate = 5-O-(1-carboxyvinyl)-3-phosphoshikimate + phosphate</text>
        <dbReference type="Rhea" id="RHEA:21256"/>
        <dbReference type="ChEBI" id="CHEBI:43474"/>
        <dbReference type="ChEBI" id="CHEBI:57701"/>
        <dbReference type="ChEBI" id="CHEBI:58702"/>
        <dbReference type="ChEBI" id="CHEBI:145989"/>
        <dbReference type="EC" id="2.5.1.19"/>
    </reaction>
    <physiologicalReaction direction="left-to-right" evidence="7">
        <dbReference type="Rhea" id="RHEA:21257"/>
    </physiologicalReaction>
</comment>
<feature type="binding site" evidence="8">
    <location>
        <position position="168"/>
    </location>
    <ligand>
        <name>phosphoenolpyruvate</name>
        <dbReference type="ChEBI" id="CHEBI:58702"/>
    </ligand>
</feature>
<feature type="binding site" evidence="8">
    <location>
        <position position="313"/>
    </location>
    <ligand>
        <name>3-phosphoshikimate</name>
        <dbReference type="ChEBI" id="CHEBI:145989"/>
    </ligand>
</feature>
<feature type="binding site" evidence="8">
    <location>
        <position position="22"/>
    </location>
    <ligand>
        <name>3-phosphoshikimate</name>
        <dbReference type="ChEBI" id="CHEBI:145989"/>
    </ligand>
</feature>
<comment type="caution">
    <text evidence="8">Lacks conserved residue(s) required for the propagation of feature annotation.</text>
</comment>
<gene>
    <name evidence="8" type="primary">aroA</name>
    <name evidence="10" type="ORF">FC24_GL001290</name>
</gene>
<dbReference type="CDD" id="cd01556">
    <property type="entry name" value="EPSP_synthase"/>
    <property type="match status" value="1"/>
</dbReference>
<feature type="binding site" evidence="8">
    <location>
        <position position="168"/>
    </location>
    <ligand>
        <name>3-phosphoshikimate</name>
        <dbReference type="ChEBI" id="CHEBI:145989"/>
    </ligand>
</feature>
<keyword evidence="6 8" id="KW-0057">Aromatic amino acid biosynthesis</keyword>
<dbReference type="GO" id="GO:0008652">
    <property type="term" value="P:amino acid biosynthetic process"/>
    <property type="evidence" value="ECO:0007669"/>
    <property type="project" value="UniProtKB-KW"/>
</dbReference>
<sequence>MEKTLRTNVAKLTGTIAVPGDKSISHRAAIFGALATGTTKIDHFLLADDCQQTLTALKQLGVPVQLSGDQVTIKGRGFKNLQHPNQPLNLGNSGTATRLLLGLLSKQSFAVELAGDQSLSKRPMARVTAPLRQMGANIAEPAAHLPLTIQANNRLQALDYRIPVASAQVKSALIFAALQADQVSHLTEIAPTRDHTERMLRQFGGVLDKDGLTLTITPQTQFKSQQLRVPGDLSSAAVFVLAATLVPNSQLRLQQVGLNNTRTGFLDVLSRMGANLRVENVHSAFEASGDLIVNTSDLNGTIIEGQEIANVIDELPLLALAATQAHGTTVIKDAAELRVKETDRIAAVATELSKLGAQIETKPDGLVIHGPTPLKPVTSDQLTTYGDHRIGLMLAVAALISNGTLTLTQAEAVNVSYPHFFADLQRVCH</sequence>
<dbReference type="Proteomes" id="UP000051638">
    <property type="component" value="Unassembled WGS sequence"/>
</dbReference>
<dbReference type="PANTHER" id="PTHR21090">
    <property type="entry name" value="AROM/DEHYDROQUINATE SYNTHASE"/>
    <property type="match status" value="1"/>
</dbReference>
<comment type="caution">
    <text evidence="10">The sequence shown here is derived from an EMBL/GenBank/DDBJ whole genome shotgun (WGS) entry which is preliminary data.</text>
</comment>
<feature type="binding site" evidence="8">
    <location>
        <position position="340"/>
    </location>
    <ligand>
        <name>3-phosphoshikimate</name>
        <dbReference type="ChEBI" id="CHEBI:145989"/>
    </ligand>
</feature>
<keyword evidence="11" id="KW-1185">Reference proteome</keyword>
<accession>A0A0R2D499</accession>
<evidence type="ECO:0000256" key="6">
    <source>
        <dbReference type="ARBA" id="ARBA00023141"/>
    </source>
</evidence>
<comment type="similarity">
    <text evidence="2 8">Belongs to the EPSP synthase family.</text>
</comment>
<dbReference type="HAMAP" id="MF_00210">
    <property type="entry name" value="EPSP_synth"/>
    <property type="match status" value="1"/>
</dbReference>
<keyword evidence="4 8" id="KW-0028">Amino-acid biosynthesis</keyword>
<proteinExistence type="inferred from homology"/>
<dbReference type="Pfam" id="PF00275">
    <property type="entry name" value="EPSP_synthase"/>
    <property type="match status" value="1"/>
</dbReference>
<dbReference type="PROSITE" id="PS00885">
    <property type="entry name" value="EPSP_SYNTHASE_2"/>
    <property type="match status" value="1"/>
</dbReference>
<evidence type="ECO:0000256" key="4">
    <source>
        <dbReference type="ARBA" id="ARBA00022605"/>
    </source>
</evidence>
<feature type="active site" description="Proton acceptor" evidence="8">
    <location>
        <position position="313"/>
    </location>
</feature>
<dbReference type="InterPro" id="IPR013792">
    <property type="entry name" value="RNA3'P_cycl/enolpyr_Trfase_a/b"/>
</dbReference>
<dbReference type="NCBIfam" id="TIGR01356">
    <property type="entry name" value="aroA"/>
    <property type="match status" value="1"/>
</dbReference>
<feature type="binding site" evidence="8">
    <location>
        <position position="389"/>
    </location>
    <ligand>
        <name>phosphoenolpyruvate</name>
        <dbReference type="ChEBI" id="CHEBI:58702"/>
    </ligand>
</feature>
<reference evidence="10 11" key="1">
    <citation type="journal article" date="2015" name="Genome Announc.">
        <title>Expanding the biotechnology potential of lactobacilli through comparative genomics of 213 strains and associated genera.</title>
        <authorList>
            <person name="Sun Z."/>
            <person name="Harris H.M."/>
            <person name="McCann A."/>
            <person name="Guo C."/>
            <person name="Argimon S."/>
            <person name="Zhang W."/>
            <person name="Yang X."/>
            <person name="Jeffery I.B."/>
            <person name="Cooney J.C."/>
            <person name="Kagawa T.F."/>
            <person name="Liu W."/>
            <person name="Song Y."/>
            <person name="Salvetti E."/>
            <person name="Wrobel A."/>
            <person name="Rasinkangas P."/>
            <person name="Parkhill J."/>
            <person name="Rea M.C."/>
            <person name="O'Sullivan O."/>
            <person name="Ritari J."/>
            <person name="Douillard F.P."/>
            <person name="Paul Ross R."/>
            <person name="Yang R."/>
            <person name="Briner A.E."/>
            <person name="Felis G.E."/>
            <person name="de Vos W.M."/>
            <person name="Barrangou R."/>
            <person name="Klaenhammer T.R."/>
            <person name="Caufield P.W."/>
            <person name="Cui Y."/>
            <person name="Zhang H."/>
            <person name="O'Toole P.W."/>
        </authorList>
    </citation>
    <scope>NUCLEOTIDE SEQUENCE [LARGE SCALE GENOMIC DNA]</scope>
    <source>
        <strain evidence="10 11">DSM 20253</strain>
    </source>
</reference>
<feature type="binding site" evidence="8">
    <location>
        <position position="94"/>
    </location>
    <ligand>
        <name>phosphoenolpyruvate</name>
        <dbReference type="ChEBI" id="CHEBI:58702"/>
    </ligand>
</feature>
<evidence type="ECO:0000256" key="1">
    <source>
        <dbReference type="ARBA" id="ARBA00004811"/>
    </source>
</evidence>
<dbReference type="PANTHER" id="PTHR21090:SF5">
    <property type="entry name" value="PENTAFUNCTIONAL AROM POLYPEPTIDE"/>
    <property type="match status" value="1"/>
</dbReference>
<dbReference type="GO" id="GO:0003866">
    <property type="term" value="F:3-phosphoshikimate 1-carboxyvinyltransferase activity"/>
    <property type="evidence" value="ECO:0007669"/>
    <property type="project" value="UniProtKB-UniRule"/>
</dbReference>
<dbReference type="EC" id="2.5.1.19" evidence="8"/>
<dbReference type="GO" id="GO:0005737">
    <property type="term" value="C:cytoplasm"/>
    <property type="evidence" value="ECO:0007669"/>
    <property type="project" value="UniProtKB-SubCell"/>
</dbReference>
<dbReference type="PIRSF" id="PIRSF000505">
    <property type="entry name" value="EPSPS"/>
    <property type="match status" value="1"/>
</dbReference>
<feature type="binding site" evidence="8">
    <location>
        <position position="27"/>
    </location>
    <ligand>
        <name>3-phosphoshikimate</name>
        <dbReference type="ChEBI" id="CHEBI:145989"/>
    </ligand>
</feature>
<dbReference type="InterPro" id="IPR006264">
    <property type="entry name" value="EPSP_synthase"/>
</dbReference>
<evidence type="ECO:0000256" key="3">
    <source>
        <dbReference type="ARBA" id="ARBA00022490"/>
    </source>
</evidence>
<keyword evidence="5 8" id="KW-0808">Transferase</keyword>
<dbReference type="EMBL" id="AYYI01000033">
    <property type="protein sequence ID" value="KRM98469.1"/>
    <property type="molecule type" value="Genomic_DNA"/>
</dbReference>
<dbReference type="GO" id="GO:0009073">
    <property type="term" value="P:aromatic amino acid family biosynthetic process"/>
    <property type="evidence" value="ECO:0007669"/>
    <property type="project" value="UniProtKB-KW"/>
</dbReference>
<evidence type="ECO:0000256" key="8">
    <source>
        <dbReference type="HAMAP-Rule" id="MF_00210"/>
    </source>
</evidence>
<dbReference type="GO" id="GO:0009423">
    <property type="term" value="P:chorismate biosynthetic process"/>
    <property type="evidence" value="ECO:0007669"/>
    <property type="project" value="UniProtKB-UniRule"/>
</dbReference>
<keyword evidence="3 8" id="KW-0963">Cytoplasm</keyword>
<comment type="subcellular location">
    <subcellularLocation>
        <location evidence="8">Cytoplasm</location>
    </subcellularLocation>
</comment>
<evidence type="ECO:0000313" key="10">
    <source>
        <dbReference type="EMBL" id="KRM98469.1"/>
    </source>
</evidence>
<comment type="function">
    <text evidence="8">Catalyzes the transfer of the enolpyruvyl moiety of phosphoenolpyruvate (PEP) to the 5-hydroxyl of shikimate-3-phosphate (S3P) to produce enolpyruvyl shikimate-3-phosphate and inorganic phosphate.</text>
</comment>
<dbReference type="UniPathway" id="UPA00053">
    <property type="reaction ID" value="UER00089"/>
</dbReference>
<feature type="binding site" evidence="8">
    <location>
        <position position="344"/>
    </location>
    <ligand>
        <name>phosphoenolpyruvate</name>
        <dbReference type="ChEBI" id="CHEBI:58702"/>
    </ligand>
</feature>
<protein>
    <recommendedName>
        <fullName evidence="8">3-phosphoshikimate 1-carboxyvinyltransferase</fullName>
        <ecNumber evidence="8">2.5.1.19</ecNumber>
    </recommendedName>
    <alternativeName>
        <fullName evidence="8">5-enolpyruvylshikimate-3-phosphate synthase</fullName>
        <shortName evidence="8">EPSP synthase</shortName>
        <shortName evidence="8">EPSPS</shortName>
    </alternativeName>
</protein>
<feature type="binding site" evidence="8">
    <location>
        <position position="166"/>
    </location>
    <ligand>
        <name>3-phosphoshikimate</name>
        <dbReference type="ChEBI" id="CHEBI:145989"/>
    </ligand>
</feature>
<dbReference type="PROSITE" id="PS00104">
    <property type="entry name" value="EPSP_SYNTHASE_1"/>
    <property type="match status" value="1"/>
</dbReference>
<organism evidence="10 11">
    <name type="scientific">Loigolactobacillus rennini DSM 20253</name>
    <dbReference type="NCBI Taxonomy" id="1423796"/>
    <lineage>
        <taxon>Bacteria</taxon>
        <taxon>Bacillati</taxon>
        <taxon>Bacillota</taxon>
        <taxon>Bacilli</taxon>
        <taxon>Lactobacillales</taxon>
        <taxon>Lactobacillaceae</taxon>
        <taxon>Loigolactobacillus</taxon>
    </lineage>
</organism>
<comment type="pathway">
    <text evidence="1 8">Metabolic intermediate biosynthesis; chorismate biosynthesis; chorismate from D-erythrose 4-phosphate and phosphoenolpyruvate: step 6/7.</text>
</comment>
<dbReference type="InterPro" id="IPR001986">
    <property type="entry name" value="Enolpyruvate_Tfrase_dom"/>
</dbReference>
<dbReference type="AlphaFoldDB" id="A0A0R2D499"/>
<dbReference type="SUPFAM" id="SSF55205">
    <property type="entry name" value="EPT/RTPC-like"/>
    <property type="match status" value="1"/>
</dbReference>
<evidence type="ECO:0000256" key="5">
    <source>
        <dbReference type="ARBA" id="ARBA00022679"/>
    </source>
</evidence>
<feature type="domain" description="Enolpyruvate transferase" evidence="9">
    <location>
        <begin position="9"/>
        <end position="424"/>
    </location>
</feature>
<feature type="binding site" evidence="8">
    <location>
        <position position="22"/>
    </location>
    <ligand>
        <name>phosphoenolpyruvate</name>
        <dbReference type="ChEBI" id="CHEBI:58702"/>
    </ligand>
</feature>
<dbReference type="FunFam" id="3.65.10.10:FF:000005">
    <property type="entry name" value="3-phosphoshikimate 1-carboxyvinyltransferase"/>
    <property type="match status" value="1"/>
</dbReference>
<dbReference type="PATRIC" id="fig|1423796.3.peg.1316"/>
<dbReference type="InterPro" id="IPR023193">
    <property type="entry name" value="EPSP_synthase_CS"/>
</dbReference>
<evidence type="ECO:0000256" key="2">
    <source>
        <dbReference type="ARBA" id="ARBA00009948"/>
    </source>
</evidence>
<evidence type="ECO:0000259" key="9">
    <source>
        <dbReference type="Pfam" id="PF00275"/>
    </source>
</evidence>
<feature type="binding site" evidence="8">
    <location>
        <position position="23"/>
    </location>
    <ligand>
        <name>3-phosphoshikimate</name>
        <dbReference type="ChEBI" id="CHEBI:145989"/>
    </ligand>
</feature>
<evidence type="ECO:0000313" key="11">
    <source>
        <dbReference type="Proteomes" id="UP000051638"/>
    </source>
</evidence>
<dbReference type="STRING" id="1423796.FC24_GL001290"/>
<dbReference type="RefSeq" id="WP_057873860.1">
    <property type="nucleotide sequence ID" value="NZ_AYYI01000033.1"/>
</dbReference>
<evidence type="ECO:0000256" key="7">
    <source>
        <dbReference type="ARBA" id="ARBA00044633"/>
    </source>
</evidence>
<dbReference type="OrthoDB" id="9809920at2"/>
<feature type="binding site" evidence="8">
    <location>
        <position position="122"/>
    </location>
    <ligand>
        <name>phosphoenolpyruvate</name>
        <dbReference type="ChEBI" id="CHEBI:58702"/>
    </ligand>
</feature>